<organism evidence="3 4">
    <name type="scientific">Luteolibacter yonseiensis</name>
    <dbReference type="NCBI Taxonomy" id="1144680"/>
    <lineage>
        <taxon>Bacteria</taxon>
        <taxon>Pseudomonadati</taxon>
        <taxon>Verrucomicrobiota</taxon>
        <taxon>Verrucomicrobiia</taxon>
        <taxon>Verrucomicrobiales</taxon>
        <taxon>Verrucomicrobiaceae</taxon>
        <taxon>Luteolibacter</taxon>
    </lineage>
</organism>
<dbReference type="AlphaFoldDB" id="A0A934R5P1"/>
<evidence type="ECO:0000259" key="2">
    <source>
        <dbReference type="Pfam" id="PF00753"/>
    </source>
</evidence>
<feature type="compositionally biased region" description="Basic and acidic residues" evidence="1">
    <location>
        <begin position="342"/>
        <end position="356"/>
    </location>
</feature>
<dbReference type="PANTHER" id="PTHR43546">
    <property type="entry name" value="UPF0173 METAL-DEPENDENT HYDROLASE MJ1163-RELATED"/>
    <property type="match status" value="1"/>
</dbReference>
<dbReference type="EMBL" id="JAENIK010000009">
    <property type="protein sequence ID" value="MBK1815710.1"/>
    <property type="molecule type" value="Genomic_DNA"/>
</dbReference>
<keyword evidence="4" id="KW-1185">Reference proteome</keyword>
<feature type="domain" description="Metallo-beta-lactamase" evidence="2">
    <location>
        <begin position="43"/>
        <end position="172"/>
    </location>
</feature>
<dbReference type="Proteomes" id="UP000600139">
    <property type="component" value="Unassembled WGS sequence"/>
</dbReference>
<dbReference type="Gene3D" id="3.60.15.10">
    <property type="entry name" value="Ribonuclease Z/Hydroxyacylglutathione hydrolase-like"/>
    <property type="match status" value="1"/>
</dbReference>
<dbReference type="Pfam" id="PF00753">
    <property type="entry name" value="Lactamase_B"/>
    <property type="match status" value="1"/>
</dbReference>
<comment type="caution">
    <text evidence="3">The sequence shown here is derived from an EMBL/GenBank/DDBJ whole genome shotgun (WGS) entry which is preliminary data.</text>
</comment>
<proteinExistence type="predicted"/>
<gene>
    <name evidence="3" type="ORF">JIN84_08785</name>
</gene>
<accession>A0A934R5P1</accession>
<protein>
    <submittedName>
        <fullName evidence="3">MBL fold metallo-hydrolase</fullName>
    </submittedName>
</protein>
<dbReference type="PANTHER" id="PTHR43546:SF3">
    <property type="entry name" value="UPF0173 METAL-DEPENDENT HYDROLASE MJ1163"/>
    <property type="match status" value="1"/>
</dbReference>
<evidence type="ECO:0000313" key="3">
    <source>
        <dbReference type="EMBL" id="MBK1815710.1"/>
    </source>
</evidence>
<dbReference type="RefSeq" id="WP_200350667.1">
    <property type="nucleotide sequence ID" value="NZ_BAABHZ010000008.1"/>
</dbReference>
<evidence type="ECO:0000256" key="1">
    <source>
        <dbReference type="SAM" id="MobiDB-lite"/>
    </source>
</evidence>
<dbReference type="InterPro" id="IPR001279">
    <property type="entry name" value="Metallo-B-lactamas"/>
</dbReference>
<feature type="region of interest" description="Disordered" evidence="1">
    <location>
        <begin position="330"/>
        <end position="356"/>
    </location>
</feature>
<evidence type="ECO:0000313" key="4">
    <source>
        <dbReference type="Proteomes" id="UP000600139"/>
    </source>
</evidence>
<dbReference type="InterPro" id="IPR036866">
    <property type="entry name" value="RibonucZ/Hydroxyglut_hydro"/>
</dbReference>
<dbReference type="InterPro" id="IPR050114">
    <property type="entry name" value="UPF0173_UPF0282_UlaG_hydrolase"/>
</dbReference>
<reference evidence="3" key="1">
    <citation type="submission" date="2021-01" db="EMBL/GenBank/DDBJ databases">
        <title>Modified the classification status of verrucomicrobia.</title>
        <authorList>
            <person name="Feng X."/>
        </authorList>
    </citation>
    <scope>NUCLEOTIDE SEQUENCE</scope>
    <source>
        <strain evidence="3">JCM 18052</strain>
    </source>
</reference>
<name>A0A934R5P1_9BACT</name>
<sequence length="356" mass="38633">MIRCFAASAAFFLNACGTYSPLKDEPAGRLPAAPDDRGVKVTFLGNTTILVTDGETTLLVDGFFSRPGPLRTLFGKIGPDTCVIEEELDRAGLGAPGSLDAILVGHAHHDHALDAVEVARRTGALVMGNDSYRHIHEGNGGNNDPEHLWITPRDGTRKSIGKSGKFTVTFVPSGHVGSHRLAQRMVEGDIEKPFKMPAHFSRFKCGDVHAIHIKHDEGSLFVTTTAGVKLGSTRGLEADVVFLGVGLLGQEPDDRQKAYWEENVTTLKPSVVVPVHWDDFSRKLSKGLRPPSLLVDDTKKSIGVVKNKAGDEIIHIMDLDDSIYLKGGKVLKGPSPRRRGSARTEEPGKTHLFDKK</sequence>
<dbReference type="SUPFAM" id="SSF56281">
    <property type="entry name" value="Metallo-hydrolase/oxidoreductase"/>
    <property type="match status" value="1"/>
</dbReference>